<comment type="caution">
    <text evidence="1">The sequence shown here is derived from an EMBL/GenBank/DDBJ whole genome shotgun (WGS) entry which is preliminary data.</text>
</comment>
<protein>
    <submittedName>
        <fullName evidence="1">Uncharacterized protein</fullName>
    </submittedName>
</protein>
<dbReference type="EMBL" id="BMVF01000004">
    <property type="protein sequence ID" value="GHD87104.1"/>
    <property type="molecule type" value="Genomic_DNA"/>
</dbReference>
<accession>A0A918Y282</accession>
<evidence type="ECO:0000313" key="2">
    <source>
        <dbReference type="Proteomes" id="UP000608955"/>
    </source>
</evidence>
<dbReference type="Proteomes" id="UP000608955">
    <property type="component" value="Unassembled WGS sequence"/>
</dbReference>
<reference evidence="1" key="1">
    <citation type="journal article" date="2014" name="Int. J. Syst. Evol. Microbiol.">
        <title>Complete genome sequence of Corynebacterium casei LMG S-19264T (=DSM 44701T), isolated from a smear-ripened cheese.</title>
        <authorList>
            <consortium name="US DOE Joint Genome Institute (JGI-PGF)"/>
            <person name="Walter F."/>
            <person name="Albersmeier A."/>
            <person name="Kalinowski J."/>
            <person name="Ruckert C."/>
        </authorList>
    </citation>
    <scope>NUCLEOTIDE SEQUENCE</scope>
    <source>
        <strain evidence="1">JCM 4654</strain>
    </source>
</reference>
<name>A0A918Y282_9ACTN</name>
<dbReference type="AlphaFoldDB" id="A0A918Y282"/>
<organism evidence="1 2">
    <name type="scientific">Streptomyces naganishii JCM 4654</name>
    <dbReference type="NCBI Taxonomy" id="1306179"/>
    <lineage>
        <taxon>Bacteria</taxon>
        <taxon>Bacillati</taxon>
        <taxon>Actinomycetota</taxon>
        <taxon>Actinomycetes</taxon>
        <taxon>Kitasatosporales</taxon>
        <taxon>Streptomycetaceae</taxon>
        <taxon>Streptomyces</taxon>
    </lineage>
</organism>
<proteinExistence type="predicted"/>
<keyword evidence="2" id="KW-1185">Reference proteome</keyword>
<reference evidence="1" key="2">
    <citation type="submission" date="2020-09" db="EMBL/GenBank/DDBJ databases">
        <authorList>
            <person name="Sun Q."/>
            <person name="Ohkuma M."/>
        </authorList>
    </citation>
    <scope>NUCLEOTIDE SEQUENCE</scope>
    <source>
        <strain evidence="1">JCM 4654</strain>
    </source>
</reference>
<sequence length="234" mass="25341">MCEGEARGLGGATVTDNGLAWIGEHWYSSAIAKDGMRADISLTAVRGVDPVDFVVRLGADRAMAERPPLFKDFDRLSVDPGDSVAMFGRGGEWTYVLEVERSTWHLILLDRLGQDALVGPGEELVCLDRFLHEHPWVCYVDAAGELSSGEPGDSLLATVVPPEDRRGAFAALDLHMRRAGAVRDAFPGCDDPGDEDEELAKRLFAAVGEHLGLSLPRREVELGLLPAVRLPSPV</sequence>
<evidence type="ECO:0000313" key="1">
    <source>
        <dbReference type="EMBL" id="GHD87104.1"/>
    </source>
</evidence>
<gene>
    <name evidence="1" type="ORF">GCM10010508_17610</name>
</gene>